<accession>A0A365QXR3</accession>
<gene>
    <name evidence="1" type="ORF">DPV79_14780</name>
</gene>
<dbReference type="GO" id="GO:0000287">
    <property type="term" value="F:magnesium ion binding"/>
    <property type="evidence" value="ECO:0007669"/>
    <property type="project" value="InterPro"/>
</dbReference>
<dbReference type="PROSITE" id="PS51257">
    <property type="entry name" value="PROKAR_LIPOPROTEIN"/>
    <property type="match status" value="1"/>
</dbReference>
<evidence type="ECO:0000313" key="2">
    <source>
        <dbReference type="Proteomes" id="UP000252458"/>
    </source>
</evidence>
<dbReference type="GO" id="GO:0008897">
    <property type="term" value="F:holo-[acyl-carrier-protein] synthase activity"/>
    <property type="evidence" value="ECO:0007669"/>
    <property type="project" value="InterPro"/>
</dbReference>
<dbReference type="Gene3D" id="3.90.470.20">
    <property type="entry name" value="4'-phosphopantetheinyl transferase domain"/>
    <property type="match status" value="1"/>
</dbReference>
<dbReference type="RefSeq" id="WP_113045734.1">
    <property type="nucleotide sequence ID" value="NZ_QMFZ01000010.1"/>
</dbReference>
<name>A0A365QXR3_9BURK</name>
<reference evidence="1 2" key="1">
    <citation type="submission" date="2018-06" db="EMBL/GenBank/DDBJ databases">
        <title>Draft genome sequence of Burkholderia reimsis strain BE51 isolated from a French agricultural soil.</title>
        <authorList>
            <person name="Esmaeel Q."/>
        </authorList>
    </citation>
    <scope>NUCLEOTIDE SEQUENCE [LARGE SCALE GENOMIC DNA]</scope>
    <source>
        <strain evidence="1 2">BE51</strain>
    </source>
</reference>
<proteinExistence type="predicted"/>
<keyword evidence="2" id="KW-1185">Reference proteome</keyword>
<organism evidence="1 2">
    <name type="scientific">Burkholderia reimsis</name>
    <dbReference type="NCBI Taxonomy" id="2234132"/>
    <lineage>
        <taxon>Bacteria</taxon>
        <taxon>Pseudomonadati</taxon>
        <taxon>Pseudomonadota</taxon>
        <taxon>Betaproteobacteria</taxon>
        <taxon>Burkholderiales</taxon>
        <taxon>Burkholderiaceae</taxon>
        <taxon>Burkholderia</taxon>
    </lineage>
</organism>
<dbReference type="InterPro" id="IPR037143">
    <property type="entry name" value="4-PPantetheinyl_Trfase_dom_sf"/>
</dbReference>
<dbReference type="Proteomes" id="UP000252458">
    <property type="component" value="Unassembled WGS sequence"/>
</dbReference>
<dbReference type="EMBL" id="QMFZ01000010">
    <property type="protein sequence ID" value="RBB39474.1"/>
    <property type="molecule type" value="Genomic_DNA"/>
</dbReference>
<dbReference type="AlphaFoldDB" id="A0A365QXR3"/>
<comment type="caution">
    <text evidence="1">The sequence shown here is derived from an EMBL/GenBank/DDBJ whole genome shotgun (WGS) entry which is preliminary data.</text>
</comment>
<evidence type="ECO:0000313" key="1">
    <source>
        <dbReference type="EMBL" id="RBB39474.1"/>
    </source>
</evidence>
<protein>
    <submittedName>
        <fullName evidence="1">Uncharacterized protein</fullName>
    </submittedName>
</protein>
<sequence>MRYPALTITGSHTLASCPSRLPDPGEILLWRLRGEWQLVTSEQGHLCLSKTELRRARMHPNRAHGRRFAIGRSALRAILGTLAGRAADELTLIEREADHIAIAGCDSLDGLDVVVGHAGIWIVIAIARGPIGLGMAQAGTPAGPASRDQLRLDSLSNACGSGHGATLASLAPFAGPFREVDTPHAGRWRLLDIPLPGLACAATVAARQMDKIHAVGWRGERKDWLADRDRHLRAAAACGAAACVAVETG</sequence>